<dbReference type="RefSeq" id="WP_091241184.1">
    <property type="nucleotide sequence ID" value="NZ_FNAG01000003.1"/>
</dbReference>
<organism evidence="2 3">
    <name type="scientific">Aquimonas voraii</name>
    <dbReference type="NCBI Taxonomy" id="265719"/>
    <lineage>
        <taxon>Bacteria</taxon>
        <taxon>Pseudomonadati</taxon>
        <taxon>Pseudomonadota</taxon>
        <taxon>Gammaproteobacteria</taxon>
        <taxon>Lysobacterales</taxon>
        <taxon>Lysobacteraceae</taxon>
        <taxon>Aquimonas</taxon>
    </lineage>
</organism>
<dbReference type="EMBL" id="FNAG01000003">
    <property type="protein sequence ID" value="SDD53647.1"/>
    <property type="molecule type" value="Genomic_DNA"/>
</dbReference>
<evidence type="ECO:0008006" key="4">
    <source>
        <dbReference type="Google" id="ProtNLM"/>
    </source>
</evidence>
<dbReference type="STRING" id="265719.SAMN04488509_103115"/>
<reference evidence="2 3" key="1">
    <citation type="submission" date="2016-10" db="EMBL/GenBank/DDBJ databases">
        <authorList>
            <person name="de Groot N.N."/>
        </authorList>
    </citation>
    <scope>NUCLEOTIDE SEQUENCE [LARGE SCALE GENOMIC DNA]</scope>
    <source>
        <strain evidence="2 3">DSM 16957</strain>
    </source>
</reference>
<evidence type="ECO:0000313" key="3">
    <source>
        <dbReference type="Proteomes" id="UP000199603"/>
    </source>
</evidence>
<proteinExistence type="predicted"/>
<evidence type="ECO:0000256" key="1">
    <source>
        <dbReference type="SAM" id="SignalP"/>
    </source>
</evidence>
<dbReference type="OrthoDB" id="5946001at2"/>
<keyword evidence="1" id="KW-0732">Signal</keyword>
<evidence type="ECO:0000313" key="2">
    <source>
        <dbReference type="EMBL" id="SDD53647.1"/>
    </source>
</evidence>
<feature type="chain" id="PRO_5011568652" description="Delta-60 repeat domain-containing protein" evidence="1">
    <location>
        <begin position="26"/>
        <end position="592"/>
    </location>
</feature>
<sequence>MSLPRIPLRHLLLLLLTALASASMAAAQTLGTAFTYQGSLDDGGNPAHGSYDFQFALFAGDSGGSPLTPPLTRPGVPVERGVFSLSLDFGDQFVGQPRWLEIQVRQAGAPAFTTLAPRQPLMPTPFALHAEFVADGSVVGANVVDRSLTGSKLALGTVGSGELASGAVTAPKISAGAVGSAAIADGAVSAAKLADGAVESGRLADGAVTFPKIADNAVFGSKIPDGAIGRSKVDPGQVQLRIAQLCPRGSPMIGVYADGSPICDAPLRTLPFASARVSVAVRPDGRPILARDGGSLWDCADVDCSSGTSRNLNLGVDGAMALRSDGLPVVAVGSGSHQLLVICNDATCTSRTQRTLDSGSIGTFSGITVRADNSPMVSYFEFASGQSRLYACNDPGCASGSVRTLTAGPGLSPGAIRMRPNGTAVLALRNYNGGAHGLYDCNDATCSSGTVRPLGGGNSIRFLLGLAVRADNRPLLLNSGPTLHDCNDAACSSASDRPLDSGEPISASAIALRADGRPLIVYGTQLGAIKVFDCANVQCSGGTARAVDQVPNASFFDSEIALALRADGRPVIAYPGSSGTIRLLLCNSANCQ</sequence>
<dbReference type="AlphaFoldDB" id="A0A1G6VKU5"/>
<accession>A0A1G6VKU5</accession>
<name>A0A1G6VKU5_9GAMM</name>
<gene>
    <name evidence="2" type="ORF">SAMN04488509_103115</name>
</gene>
<dbReference type="Proteomes" id="UP000199603">
    <property type="component" value="Unassembled WGS sequence"/>
</dbReference>
<feature type="signal peptide" evidence="1">
    <location>
        <begin position="1"/>
        <end position="25"/>
    </location>
</feature>
<protein>
    <recommendedName>
        <fullName evidence="4">Delta-60 repeat domain-containing protein</fullName>
    </recommendedName>
</protein>
<keyword evidence="3" id="KW-1185">Reference proteome</keyword>
<dbReference type="SUPFAM" id="SSF82171">
    <property type="entry name" value="DPP6 N-terminal domain-like"/>
    <property type="match status" value="1"/>
</dbReference>